<dbReference type="InterPro" id="IPR017441">
    <property type="entry name" value="Protein_kinase_ATP_BS"/>
</dbReference>
<keyword evidence="6 10" id="KW-0547">Nucleotide-binding</keyword>
<evidence type="ECO:0000313" key="16">
    <source>
        <dbReference type="Proteomes" id="UP001222027"/>
    </source>
</evidence>
<evidence type="ECO:0000256" key="1">
    <source>
        <dbReference type="ARBA" id="ARBA00000900"/>
    </source>
</evidence>
<name>A0AAV8PGU1_ENSVE</name>
<keyword evidence="16" id="KW-1185">Reference proteome</keyword>
<dbReference type="PANTHER" id="PTHR45647">
    <property type="entry name" value="OS02G0152300 PROTEIN"/>
    <property type="match status" value="1"/>
</dbReference>
<dbReference type="InterPro" id="IPR051348">
    <property type="entry name" value="U-box_ubiquitin_ligases"/>
</dbReference>
<dbReference type="Proteomes" id="UP001222027">
    <property type="component" value="Unassembled WGS sequence"/>
</dbReference>
<reference evidence="15 16" key="1">
    <citation type="submission" date="2022-12" db="EMBL/GenBank/DDBJ databases">
        <title>Chromosome-scale assembly of the Ensete ventricosum genome.</title>
        <authorList>
            <person name="Dussert Y."/>
            <person name="Stocks J."/>
            <person name="Wendawek A."/>
            <person name="Woldeyes F."/>
            <person name="Nichols R.A."/>
            <person name="Borrell J.S."/>
        </authorList>
    </citation>
    <scope>NUCLEOTIDE SEQUENCE [LARGE SCALE GENOMIC DNA]</scope>
    <source>
        <strain evidence="16">cv. Maze</strain>
        <tissue evidence="15">Seeds</tissue>
    </source>
</reference>
<evidence type="ECO:0000256" key="10">
    <source>
        <dbReference type="PROSITE-ProRule" id="PRU10141"/>
    </source>
</evidence>
<dbReference type="PROSITE" id="PS51698">
    <property type="entry name" value="U_BOX"/>
    <property type="match status" value="1"/>
</dbReference>
<feature type="domain" description="Protein kinase" evidence="13">
    <location>
        <begin position="514"/>
        <end position="780"/>
    </location>
</feature>
<dbReference type="AlphaFoldDB" id="A0AAV8PGU1"/>
<dbReference type="Gene3D" id="1.10.510.10">
    <property type="entry name" value="Transferase(Phosphotransferase) domain 1"/>
    <property type="match status" value="1"/>
</dbReference>
<dbReference type="PROSITE" id="PS00107">
    <property type="entry name" value="PROTEIN_KINASE_ATP"/>
    <property type="match status" value="1"/>
</dbReference>
<comment type="catalytic activity">
    <reaction evidence="1">
        <text>S-ubiquitinyl-[E2 ubiquitin-conjugating enzyme]-L-cysteine + [acceptor protein]-L-lysine = [E2 ubiquitin-conjugating enzyme]-L-cysteine + N(6)-ubiquitinyl-[acceptor protein]-L-lysine.</text>
        <dbReference type="EC" id="2.3.2.27"/>
    </reaction>
</comment>
<evidence type="ECO:0000256" key="6">
    <source>
        <dbReference type="ARBA" id="ARBA00022741"/>
    </source>
</evidence>
<feature type="coiled-coil region" evidence="11">
    <location>
        <begin position="343"/>
        <end position="464"/>
    </location>
</feature>
<gene>
    <name evidence="15" type="ORF">OPV22_012185</name>
</gene>
<evidence type="ECO:0000256" key="11">
    <source>
        <dbReference type="SAM" id="Coils"/>
    </source>
</evidence>
<dbReference type="InterPro" id="IPR014729">
    <property type="entry name" value="Rossmann-like_a/b/a_fold"/>
</dbReference>
<keyword evidence="7" id="KW-0418">Kinase</keyword>
<keyword evidence="8" id="KW-0833">Ubl conjugation pathway</keyword>
<dbReference type="InterPro" id="IPR003613">
    <property type="entry name" value="Ubox_domain"/>
</dbReference>
<evidence type="ECO:0000256" key="5">
    <source>
        <dbReference type="ARBA" id="ARBA00022679"/>
    </source>
</evidence>
<evidence type="ECO:0000313" key="15">
    <source>
        <dbReference type="EMBL" id="KAJ8490464.1"/>
    </source>
</evidence>
<keyword evidence="4" id="KW-0723">Serine/threonine-protein kinase</keyword>
<dbReference type="CDD" id="cd01989">
    <property type="entry name" value="USP_STK_Ubox_N"/>
    <property type="match status" value="1"/>
</dbReference>
<dbReference type="PANTHER" id="PTHR45647:SF153">
    <property type="entry name" value="PROTEIN KINASE DOMAIN-CONTAINING PROTEIN"/>
    <property type="match status" value="1"/>
</dbReference>
<feature type="region of interest" description="Disordered" evidence="12">
    <location>
        <begin position="1"/>
        <end position="22"/>
    </location>
</feature>
<comment type="caution">
    <text evidence="15">The sequence shown here is derived from an EMBL/GenBank/DDBJ whole genome shotgun (WGS) entry which is preliminary data.</text>
</comment>
<evidence type="ECO:0000256" key="4">
    <source>
        <dbReference type="ARBA" id="ARBA00022527"/>
    </source>
</evidence>
<dbReference type="CDD" id="cd16655">
    <property type="entry name" value="RING-Ubox_WDSUB1-like"/>
    <property type="match status" value="1"/>
</dbReference>
<dbReference type="GO" id="GO:0005524">
    <property type="term" value="F:ATP binding"/>
    <property type="evidence" value="ECO:0007669"/>
    <property type="project" value="UniProtKB-UniRule"/>
</dbReference>
<evidence type="ECO:0000256" key="12">
    <source>
        <dbReference type="SAM" id="MobiDB-lite"/>
    </source>
</evidence>
<evidence type="ECO:0000256" key="3">
    <source>
        <dbReference type="ARBA" id="ARBA00012483"/>
    </source>
</evidence>
<dbReference type="Gene3D" id="3.30.40.10">
    <property type="entry name" value="Zinc/RING finger domain, C3HC4 (zinc finger)"/>
    <property type="match status" value="1"/>
</dbReference>
<evidence type="ECO:0000256" key="9">
    <source>
        <dbReference type="ARBA" id="ARBA00022840"/>
    </source>
</evidence>
<evidence type="ECO:0000256" key="7">
    <source>
        <dbReference type="ARBA" id="ARBA00022777"/>
    </source>
</evidence>
<dbReference type="EC" id="2.3.2.27" evidence="3"/>
<dbReference type="PROSITE" id="PS50011">
    <property type="entry name" value="PROTEIN_KINASE_DOM"/>
    <property type="match status" value="1"/>
</dbReference>
<accession>A0AAV8PGU1</accession>
<dbReference type="EMBL" id="JAQQAF010000004">
    <property type="protein sequence ID" value="KAJ8490464.1"/>
    <property type="molecule type" value="Genomic_DNA"/>
</dbReference>
<organism evidence="15 16">
    <name type="scientific">Ensete ventricosum</name>
    <name type="common">Abyssinian banana</name>
    <name type="synonym">Musa ensete</name>
    <dbReference type="NCBI Taxonomy" id="4639"/>
    <lineage>
        <taxon>Eukaryota</taxon>
        <taxon>Viridiplantae</taxon>
        <taxon>Streptophyta</taxon>
        <taxon>Embryophyta</taxon>
        <taxon>Tracheophyta</taxon>
        <taxon>Spermatophyta</taxon>
        <taxon>Magnoliopsida</taxon>
        <taxon>Liliopsida</taxon>
        <taxon>Zingiberales</taxon>
        <taxon>Musaceae</taxon>
        <taxon>Ensete</taxon>
    </lineage>
</organism>
<dbReference type="InterPro" id="IPR000719">
    <property type="entry name" value="Prot_kinase_dom"/>
</dbReference>
<dbReference type="InterPro" id="IPR011009">
    <property type="entry name" value="Kinase-like_dom_sf"/>
</dbReference>
<dbReference type="SUPFAM" id="SSF56112">
    <property type="entry name" value="Protein kinase-like (PK-like)"/>
    <property type="match status" value="1"/>
</dbReference>
<evidence type="ECO:0000259" key="14">
    <source>
        <dbReference type="PROSITE" id="PS51698"/>
    </source>
</evidence>
<protein>
    <recommendedName>
        <fullName evidence="3">RING-type E3 ubiquitin transferase</fullName>
        <ecNumber evidence="3">2.3.2.27</ecNumber>
    </recommendedName>
</protein>
<dbReference type="GO" id="GO:0004674">
    <property type="term" value="F:protein serine/threonine kinase activity"/>
    <property type="evidence" value="ECO:0007669"/>
    <property type="project" value="UniProtKB-KW"/>
</dbReference>
<sequence>MEVVEEPTESSASPHGEMKDEDRVYVAVEKDVREGRANFVWVLQNTAEERKITVVHVHRPAQKIPTALGWFPTNQLEEQEVTAYRNIERKKMHKCVDEYLNMCASVKVQKAEKLVIERDDVGKGLVELIALHGITKLVMGAAADRYYSRRMKAPKSKTALAVQEHADPSCKIWFICKGNLICTRDACLGGPVITQSPTGSPNSISSQSEMQRSRLLHEAQGKPLNVSSLTPMMQDLFSQKSRSAIFTPCPELPVSAFPDEGLAESSISGGIEGSVIDPWDDISRGSELDEASRRMASLPVKLRDVDNEDGSLILPSMRKPEKANLFQFPQHDLQDLGADKVMYERLQAALSEAKDSKREAYEEFLKRQKAEKRLNDTMQKVRVVEILSTKEVKLRKEIEEALEKEKVELLTLKRRRDEIHEELQKARQKMEELQLQISDSEQTLKDARGKLSEAYNHLNSIRQEHEVICQERDNAVRENEKLHQKKGDATICTQRAETFSEFTLLELVQATENFHESSKIGEGGYGCVYKGFLRHTTVAIKRLDPQGMQGKTEFQREMDVLSNLRHPNLVTLIGACPEALSLVYKFLPNGNLEDRLTCMDNTPPLTWQARIRIAVEICSALVFLHSCKPPSIVHGDLKPANILLDENFVSKLGDFGIYRLLIQSINSTVLYHCTRQPNGTFAYMDPELLTSREITAKSDVYSFGVILLRLLTGRPALGISRVVQEALDMKCLDKIFDASAGDWPYVQAEKLAKLGLKCCEMNRRNRPDAKGAWKILEALMKSVSFVRLSASSIRLVPEDSSGIPSYFICPILKEIMRDPQIAADGFTYEAEAIKGWLHGGRDTSPMTNLRLSHHELLPNYGLRSAIQAWLQQQN</sequence>
<keyword evidence="5" id="KW-0808">Transferase</keyword>
<feature type="domain" description="U-box" evidence="14">
    <location>
        <begin position="802"/>
        <end position="874"/>
    </location>
</feature>
<evidence type="ECO:0000259" key="13">
    <source>
        <dbReference type="PROSITE" id="PS50011"/>
    </source>
</evidence>
<evidence type="ECO:0000256" key="8">
    <source>
        <dbReference type="ARBA" id="ARBA00022786"/>
    </source>
</evidence>
<keyword evidence="9 10" id="KW-0067">ATP-binding</keyword>
<dbReference type="Pfam" id="PF00069">
    <property type="entry name" value="Pkinase"/>
    <property type="match status" value="1"/>
</dbReference>
<dbReference type="InterPro" id="IPR008271">
    <property type="entry name" value="Ser/Thr_kinase_AS"/>
</dbReference>
<dbReference type="SUPFAM" id="SSF57850">
    <property type="entry name" value="RING/U-box"/>
    <property type="match status" value="1"/>
</dbReference>
<keyword evidence="11" id="KW-0175">Coiled coil</keyword>
<comment type="pathway">
    <text evidence="2">Protein modification; protein ubiquitination.</text>
</comment>
<dbReference type="GO" id="GO:0061630">
    <property type="term" value="F:ubiquitin protein ligase activity"/>
    <property type="evidence" value="ECO:0007669"/>
    <property type="project" value="UniProtKB-EC"/>
</dbReference>
<feature type="binding site" evidence="10">
    <location>
        <position position="541"/>
    </location>
    <ligand>
        <name>ATP</name>
        <dbReference type="ChEBI" id="CHEBI:30616"/>
    </ligand>
</feature>
<dbReference type="FunFam" id="3.30.200.20:FF:000039">
    <property type="entry name" value="receptor-like protein kinase FERONIA"/>
    <property type="match status" value="1"/>
</dbReference>
<dbReference type="PROSITE" id="PS00108">
    <property type="entry name" value="PROTEIN_KINASE_ST"/>
    <property type="match status" value="1"/>
</dbReference>
<dbReference type="SMART" id="SM00504">
    <property type="entry name" value="Ubox"/>
    <property type="match status" value="1"/>
</dbReference>
<proteinExistence type="predicted"/>
<dbReference type="InterPro" id="IPR013083">
    <property type="entry name" value="Znf_RING/FYVE/PHD"/>
</dbReference>
<dbReference type="Gene3D" id="3.30.200.20">
    <property type="entry name" value="Phosphorylase Kinase, domain 1"/>
    <property type="match status" value="1"/>
</dbReference>
<dbReference type="SMART" id="SM00220">
    <property type="entry name" value="S_TKc"/>
    <property type="match status" value="1"/>
</dbReference>
<dbReference type="GO" id="GO:0016567">
    <property type="term" value="P:protein ubiquitination"/>
    <property type="evidence" value="ECO:0007669"/>
    <property type="project" value="InterPro"/>
</dbReference>
<dbReference type="Gene3D" id="3.40.50.620">
    <property type="entry name" value="HUPs"/>
    <property type="match status" value="1"/>
</dbReference>
<evidence type="ECO:0000256" key="2">
    <source>
        <dbReference type="ARBA" id="ARBA00004906"/>
    </source>
</evidence>
<dbReference type="Pfam" id="PF04564">
    <property type="entry name" value="U-box"/>
    <property type="match status" value="1"/>
</dbReference>